<dbReference type="EMBL" id="CADEAL010001143">
    <property type="protein sequence ID" value="CAB1429495.1"/>
    <property type="molecule type" value="Genomic_DNA"/>
</dbReference>
<proteinExistence type="predicted"/>
<gene>
    <name evidence="1" type="ORF">PLEPLA_LOCUS17473</name>
</gene>
<sequence>MFDLRSAIRPVWAPGLNPEPAAVNLANAAKLRRLRLVSCLLSWCLDRSLTLRRVGRLTLADLLGGVTQTSGSTPQVAASERVHPPPPMQRRLSARFSWTHSLRLWKMGDICAKEQELLGKLVGTKPAGLRYHDRKEAA</sequence>
<accession>A0A9N7YFE4</accession>
<protein>
    <submittedName>
        <fullName evidence="1">Uncharacterized protein</fullName>
    </submittedName>
</protein>
<keyword evidence="2" id="KW-1185">Reference proteome</keyword>
<name>A0A9N7YFE4_PLEPL</name>
<dbReference type="Proteomes" id="UP001153269">
    <property type="component" value="Unassembled WGS sequence"/>
</dbReference>
<evidence type="ECO:0000313" key="2">
    <source>
        <dbReference type="Proteomes" id="UP001153269"/>
    </source>
</evidence>
<reference evidence="1" key="1">
    <citation type="submission" date="2020-03" db="EMBL/GenBank/DDBJ databases">
        <authorList>
            <person name="Weist P."/>
        </authorList>
    </citation>
    <scope>NUCLEOTIDE SEQUENCE</scope>
</reference>
<evidence type="ECO:0000313" key="1">
    <source>
        <dbReference type="EMBL" id="CAB1429495.1"/>
    </source>
</evidence>
<comment type="caution">
    <text evidence="1">The sequence shown here is derived from an EMBL/GenBank/DDBJ whole genome shotgun (WGS) entry which is preliminary data.</text>
</comment>
<organism evidence="1 2">
    <name type="scientific">Pleuronectes platessa</name>
    <name type="common">European plaice</name>
    <dbReference type="NCBI Taxonomy" id="8262"/>
    <lineage>
        <taxon>Eukaryota</taxon>
        <taxon>Metazoa</taxon>
        <taxon>Chordata</taxon>
        <taxon>Craniata</taxon>
        <taxon>Vertebrata</taxon>
        <taxon>Euteleostomi</taxon>
        <taxon>Actinopterygii</taxon>
        <taxon>Neopterygii</taxon>
        <taxon>Teleostei</taxon>
        <taxon>Neoteleostei</taxon>
        <taxon>Acanthomorphata</taxon>
        <taxon>Carangaria</taxon>
        <taxon>Pleuronectiformes</taxon>
        <taxon>Pleuronectoidei</taxon>
        <taxon>Pleuronectidae</taxon>
        <taxon>Pleuronectes</taxon>
    </lineage>
</organism>
<dbReference type="AlphaFoldDB" id="A0A9N7YFE4"/>